<evidence type="ECO:0000313" key="1">
    <source>
        <dbReference type="EMBL" id="MED6205918.1"/>
    </source>
</evidence>
<accession>A0ABU6Y9K9</accession>
<proteinExistence type="predicted"/>
<reference evidence="1 2" key="1">
    <citation type="journal article" date="2023" name="Plants (Basel)">
        <title>Bridging the Gap: Combining Genomics and Transcriptomics Approaches to Understand Stylosanthes scabra, an Orphan Legume from the Brazilian Caatinga.</title>
        <authorList>
            <person name="Ferreira-Neto J.R.C."/>
            <person name="da Silva M.D."/>
            <person name="Binneck E."/>
            <person name="de Melo N.F."/>
            <person name="da Silva R.H."/>
            <person name="de Melo A.L.T.M."/>
            <person name="Pandolfi V."/>
            <person name="Bustamante F.O."/>
            <person name="Brasileiro-Vidal A.C."/>
            <person name="Benko-Iseppon A.M."/>
        </authorList>
    </citation>
    <scope>NUCLEOTIDE SEQUENCE [LARGE SCALE GENOMIC DNA]</scope>
    <source>
        <tissue evidence="1">Leaves</tissue>
    </source>
</reference>
<gene>
    <name evidence="1" type="ORF">PIB30_022204</name>
</gene>
<sequence length="114" mass="12726">MLYLANACGLEVVGFNLQFMFVCFGYKNPNCKHFFPHRLFCTLDTRQSISSFSPSVLLIAGDAPHTTVEHGASPSSFHSILLRNPFLTLRPVAAALRAALYHLLNSDFCNFMKV</sequence>
<protein>
    <submittedName>
        <fullName evidence="1">Uncharacterized protein</fullName>
    </submittedName>
</protein>
<organism evidence="1 2">
    <name type="scientific">Stylosanthes scabra</name>
    <dbReference type="NCBI Taxonomy" id="79078"/>
    <lineage>
        <taxon>Eukaryota</taxon>
        <taxon>Viridiplantae</taxon>
        <taxon>Streptophyta</taxon>
        <taxon>Embryophyta</taxon>
        <taxon>Tracheophyta</taxon>
        <taxon>Spermatophyta</taxon>
        <taxon>Magnoliopsida</taxon>
        <taxon>eudicotyledons</taxon>
        <taxon>Gunneridae</taxon>
        <taxon>Pentapetalae</taxon>
        <taxon>rosids</taxon>
        <taxon>fabids</taxon>
        <taxon>Fabales</taxon>
        <taxon>Fabaceae</taxon>
        <taxon>Papilionoideae</taxon>
        <taxon>50 kb inversion clade</taxon>
        <taxon>dalbergioids sensu lato</taxon>
        <taxon>Dalbergieae</taxon>
        <taxon>Pterocarpus clade</taxon>
        <taxon>Stylosanthes</taxon>
    </lineage>
</organism>
<dbReference type="EMBL" id="JASCZI010241730">
    <property type="protein sequence ID" value="MED6205918.1"/>
    <property type="molecule type" value="Genomic_DNA"/>
</dbReference>
<dbReference type="Proteomes" id="UP001341840">
    <property type="component" value="Unassembled WGS sequence"/>
</dbReference>
<comment type="caution">
    <text evidence="1">The sequence shown here is derived from an EMBL/GenBank/DDBJ whole genome shotgun (WGS) entry which is preliminary data.</text>
</comment>
<evidence type="ECO:0000313" key="2">
    <source>
        <dbReference type="Proteomes" id="UP001341840"/>
    </source>
</evidence>
<name>A0ABU6Y9K9_9FABA</name>
<keyword evidence="2" id="KW-1185">Reference proteome</keyword>